<gene>
    <name evidence="1" type="ORF">MLD38_036238</name>
</gene>
<name>A0ACB9LK09_9MYRT</name>
<protein>
    <submittedName>
        <fullName evidence="1">Uncharacterized protein</fullName>
    </submittedName>
</protein>
<dbReference type="EMBL" id="CM042890">
    <property type="protein sequence ID" value="KAI4311333.1"/>
    <property type="molecule type" value="Genomic_DNA"/>
</dbReference>
<proteinExistence type="predicted"/>
<keyword evidence="2" id="KW-1185">Reference proteome</keyword>
<organism evidence="1 2">
    <name type="scientific">Melastoma candidum</name>
    <dbReference type="NCBI Taxonomy" id="119954"/>
    <lineage>
        <taxon>Eukaryota</taxon>
        <taxon>Viridiplantae</taxon>
        <taxon>Streptophyta</taxon>
        <taxon>Embryophyta</taxon>
        <taxon>Tracheophyta</taxon>
        <taxon>Spermatophyta</taxon>
        <taxon>Magnoliopsida</taxon>
        <taxon>eudicotyledons</taxon>
        <taxon>Gunneridae</taxon>
        <taxon>Pentapetalae</taxon>
        <taxon>rosids</taxon>
        <taxon>malvids</taxon>
        <taxon>Myrtales</taxon>
        <taxon>Melastomataceae</taxon>
        <taxon>Melastomatoideae</taxon>
        <taxon>Melastomateae</taxon>
        <taxon>Melastoma</taxon>
    </lineage>
</organism>
<dbReference type="Proteomes" id="UP001057402">
    <property type="component" value="Chromosome 11"/>
</dbReference>
<evidence type="ECO:0000313" key="2">
    <source>
        <dbReference type="Proteomes" id="UP001057402"/>
    </source>
</evidence>
<comment type="caution">
    <text evidence="1">The sequence shown here is derived from an EMBL/GenBank/DDBJ whole genome shotgun (WGS) entry which is preliminary data.</text>
</comment>
<accession>A0ACB9LK09</accession>
<reference evidence="2" key="1">
    <citation type="journal article" date="2023" name="Front. Plant Sci.">
        <title>Chromosomal-level genome assembly of Melastoma candidum provides insights into trichome evolution.</title>
        <authorList>
            <person name="Zhong Y."/>
            <person name="Wu W."/>
            <person name="Sun C."/>
            <person name="Zou P."/>
            <person name="Liu Y."/>
            <person name="Dai S."/>
            <person name="Zhou R."/>
        </authorList>
    </citation>
    <scope>NUCLEOTIDE SEQUENCE [LARGE SCALE GENOMIC DNA]</scope>
</reference>
<sequence length="407" mass="43778">MLKDDAQDHHLPLEELLGTLSAQLLEYCDSDLIGETLGSPRGSLDEPANFSPPPDGEAKHVFAGDVKDAASMIGGKEIDGMATLSTILNAGEEDDILASIDFSTSPSVYGAAPVTALEFPSNQSERYTFTVMPAEVAMSGMAHFPNDPAGSLDVTQLPSVVDVCLSSLSSCNFLAANDIGMSFIHPNMNGASFCSDASGLLMGSMLGINSEMQTQDLDYFRGDAASSGIFYHNSQPGMFNPGDVQVIGLESQNSLGGHPTSTPSLPTEISNPDDGATTFKVGKLSPKERKEKIDRYIRKRNERNFSKKIKYACRKTLADSRPRVRGRFAKNDDPGEASRNGCGNNSSDGHHEDDFDDEENNPTTSTTASRPTTEMFGHVSGTSNFNCSFTYPIMDLNTFNDTQIGTF</sequence>
<evidence type="ECO:0000313" key="1">
    <source>
        <dbReference type="EMBL" id="KAI4311333.1"/>
    </source>
</evidence>